<gene>
    <name evidence="2" type="primary">LOC110277569</name>
</gene>
<sequence length="83" mass="9862">MDFRNLREERWFQDFGQHFATYFELMRYVNFAQTHGVGIYNLADKSVRRIESQVRERNVAGFEQKAALSLPRKPSSNLNSLDY</sequence>
<protein>
    <submittedName>
        <fullName evidence="2">Uncharacterized protein LOC110277569 isoform X2</fullName>
    </submittedName>
</protein>
<name>A0A6P5N3N1_ARADU</name>
<reference evidence="1" key="1">
    <citation type="journal article" date="2016" name="Nat. Genet.">
        <title>The genome sequences of Arachis duranensis and Arachis ipaensis, the diploid ancestors of cultivated peanut.</title>
        <authorList>
            <person name="Bertioli D.J."/>
            <person name="Cannon S.B."/>
            <person name="Froenicke L."/>
            <person name="Huang G."/>
            <person name="Farmer A.D."/>
            <person name="Cannon E.K."/>
            <person name="Liu X."/>
            <person name="Gao D."/>
            <person name="Clevenger J."/>
            <person name="Dash S."/>
            <person name="Ren L."/>
            <person name="Moretzsohn M.C."/>
            <person name="Shirasawa K."/>
            <person name="Huang W."/>
            <person name="Vidigal B."/>
            <person name="Abernathy B."/>
            <person name="Chu Y."/>
            <person name="Niederhuth C.E."/>
            <person name="Umale P."/>
            <person name="Araujo A.C."/>
            <person name="Kozik A."/>
            <person name="Kim K.D."/>
            <person name="Burow M.D."/>
            <person name="Varshney R.K."/>
            <person name="Wang X."/>
            <person name="Zhang X."/>
            <person name="Barkley N."/>
            <person name="Guimaraes P.M."/>
            <person name="Isobe S."/>
            <person name="Guo B."/>
            <person name="Liao B."/>
            <person name="Stalker H.T."/>
            <person name="Schmitz R.J."/>
            <person name="Scheffler B.E."/>
            <person name="Leal-Bertioli S.C."/>
            <person name="Xun X."/>
            <person name="Jackson S.A."/>
            <person name="Michelmore R."/>
            <person name="Ozias-Akins P."/>
        </authorList>
    </citation>
    <scope>NUCLEOTIDE SEQUENCE [LARGE SCALE GENOMIC DNA]</scope>
    <source>
        <strain evidence="1">cv. V14167</strain>
    </source>
</reference>
<evidence type="ECO:0000313" key="1">
    <source>
        <dbReference type="Proteomes" id="UP000515211"/>
    </source>
</evidence>
<organism evidence="1 2">
    <name type="scientific">Arachis duranensis</name>
    <name type="common">Wild peanut</name>
    <dbReference type="NCBI Taxonomy" id="130453"/>
    <lineage>
        <taxon>Eukaryota</taxon>
        <taxon>Viridiplantae</taxon>
        <taxon>Streptophyta</taxon>
        <taxon>Embryophyta</taxon>
        <taxon>Tracheophyta</taxon>
        <taxon>Spermatophyta</taxon>
        <taxon>Magnoliopsida</taxon>
        <taxon>eudicotyledons</taxon>
        <taxon>Gunneridae</taxon>
        <taxon>Pentapetalae</taxon>
        <taxon>rosids</taxon>
        <taxon>fabids</taxon>
        <taxon>Fabales</taxon>
        <taxon>Fabaceae</taxon>
        <taxon>Papilionoideae</taxon>
        <taxon>50 kb inversion clade</taxon>
        <taxon>dalbergioids sensu lato</taxon>
        <taxon>Dalbergieae</taxon>
        <taxon>Pterocarpus clade</taxon>
        <taxon>Arachis</taxon>
    </lineage>
</organism>
<accession>A0A6P5N3N1</accession>
<dbReference type="RefSeq" id="XP_020990561.1">
    <property type="nucleotide sequence ID" value="XM_021134902.2"/>
</dbReference>
<dbReference type="AlphaFoldDB" id="A0A6P5N3N1"/>
<keyword evidence="1" id="KW-1185">Reference proteome</keyword>
<evidence type="ECO:0000313" key="2">
    <source>
        <dbReference type="RefSeq" id="XP_020990561.1"/>
    </source>
</evidence>
<dbReference type="Proteomes" id="UP000515211">
    <property type="component" value="Chromosome 2"/>
</dbReference>
<dbReference type="GeneID" id="110277569"/>
<reference evidence="2" key="2">
    <citation type="submission" date="2025-08" db="UniProtKB">
        <authorList>
            <consortium name="RefSeq"/>
        </authorList>
    </citation>
    <scope>IDENTIFICATION</scope>
    <source>
        <tissue evidence="2">Whole plant</tissue>
    </source>
</reference>
<proteinExistence type="predicted"/>